<dbReference type="Proteomes" id="UP000428330">
    <property type="component" value="Chromosome"/>
</dbReference>
<keyword evidence="2" id="KW-1185">Reference proteome</keyword>
<sequence length="541" mass="59093">MNRKSDKLTLRLSGQFRVTNAAGEDITPGAKKAQALLALLATSKDLQRTRSWLQDKLWSLSDGPRAAASLRQTLTAIRRDLGEHADVLSATRQVVSLDPASVAVEWDKDARPGGAEFLEGFELQDPEFADWLQTMRGKVLAVQAPQSAAAQRASRFGSGRWKLVLLSGPDSVSTSYHLECEFIDLLTRNLNENGEIELLYSVPDHPGDNVFVVDVNAVQPGEGQIGLRISARHAVENRVFWSESAKSSKASGSIEQSLDLLNLAFRLQTAVHKEIMMLTGSGTDGLFPPVLLGTAIPQIFSFKPGEVARASQLLDECLDERNAATFWGWQAQIAVINLIERFTDAPEACIEKGKALAAKAVEADPMNSMVLSTAANAQILLDWDIAAGGELASLAIRVNPSNPFGWWSYANAALYSDQAEKSLQAAQIASKLSAKSPLQFWCDFQVGLAALNMGDLKLAVRSLEISAALAPRFRPPRRYLLALYSHLGQVENAERTMQQLKRLEPGFSLDAFLNDPDYPISLAKRAKIIDSRVIAQLTDQS</sequence>
<dbReference type="Gene3D" id="1.10.10.10">
    <property type="entry name" value="Winged helix-like DNA-binding domain superfamily/Winged helix DNA-binding domain"/>
    <property type="match status" value="1"/>
</dbReference>
<evidence type="ECO:0000313" key="1">
    <source>
        <dbReference type="EMBL" id="QGX99992.1"/>
    </source>
</evidence>
<dbReference type="KEGG" id="rom:EI983_17640"/>
<dbReference type="InterPro" id="IPR011990">
    <property type="entry name" value="TPR-like_helical_dom_sf"/>
</dbReference>
<dbReference type="SUPFAM" id="SSF48452">
    <property type="entry name" value="TPR-like"/>
    <property type="match status" value="1"/>
</dbReference>
<protein>
    <recommendedName>
        <fullName evidence="3">SARP family transcriptional regulator</fullName>
    </recommendedName>
</protein>
<dbReference type="GO" id="GO:0006355">
    <property type="term" value="P:regulation of DNA-templated transcription"/>
    <property type="evidence" value="ECO:0007669"/>
    <property type="project" value="InterPro"/>
</dbReference>
<dbReference type="GO" id="GO:0003677">
    <property type="term" value="F:DNA binding"/>
    <property type="evidence" value="ECO:0007669"/>
    <property type="project" value="InterPro"/>
</dbReference>
<dbReference type="Gene3D" id="1.25.40.10">
    <property type="entry name" value="Tetratricopeptide repeat domain"/>
    <property type="match status" value="1"/>
</dbReference>
<dbReference type="RefSeq" id="WP_157708673.1">
    <property type="nucleotide sequence ID" value="NZ_CP034348.1"/>
</dbReference>
<dbReference type="AlphaFoldDB" id="A0A6I6IUT8"/>
<dbReference type="SUPFAM" id="SSF46894">
    <property type="entry name" value="C-terminal effector domain of the bipartite response regulators"/>
    <property type="match status" value="1"/>
</dbReference>
<reference evidence="2" key="1">
    <citation type="submission" date="2018-12" db="EMBL/GenBank/DDBJ databases">
        <title>Complete genome sequence of Roseovarius sp. MME-070.</title>
        <authorList>
            <person name="Nam Y.-D."/>
            <person name="Kang J."/>
            <person name="Chung W.-H."/>
            <person name="Park Y.S."/>
        </authorList>
    </citation>
    <scope>NUCLEOTIDE SEQUENCE [LARGE SCALE GENOMIC DNA]</scope>
    <source>
        <strain evidence="2">MME-070</strain>
    </source>
</reference>
<dbReference type="InterPro" id="IPR036388">
    <property type="entry name" value="WH-like_DNA-bd_sf"/>
</dbReference>
<dbReference type="EMBL" id="CP034348">
    <property type="protein sequence ID" value="QGX99992.1"/>
    <property type="molecule type" value="Genomic_DNA"/>
</dbReference>
<gene>
    <name evidence="1" type="ORF">EI983_17640</name>
</gene>
<dbReference type="OrthoDB" id="9807521at2"/>
<organism evidence="1 2">
    <name type="scientific">Roseovarius faecimaris</name>
    <dbReference type="NCBI Taxonomy" id="2494550"/>
    <lineage>
        <taxon>Bacteria</taxon>
        <taxon>Pseudomonadati</taxon>
        <taxon>Pseudomonadota</taxon>
        <taxon>Alphaproteobacteria</taxon>
        <taxon>Rhodobacterales</taxon>
        <taxon>Roseobacteraceae</taxon>
        <taxon>Roseovarius</taxon>
    </lineage>
</organism>
<evidence type="ECO:0000313" key="2">
    <source>
        <dbReference type="Proteomes" id="UP000428330"/>
    </source>
</evidence>
<evidence type="ECO:0008006" key="3">
    <source>
        <dbReference type="Google" id="ProtNLM"/>
    </source>
</evidence>
<dbReference type="InterPro" id="IPR016032">
    <property type="entry name" value="Sig_transdc_resp-reg_C-effctor"/>
</dbReference>
<proteinExistence type="predicted"/>
<accession>A0A6I6IUT8</accession>
<name>A0A6I6IUT8_9RHOB</name>